<dbReference type="SUPFAM" id="SSF81330">
    <property type="entry name" value="Gated mechanosensitive channel"/>
    <property type="match status" value="1"/>
</dbReference>
<proteinExistence type="inferred from homology"/>
<evidence type="ECO:0000256" key="7">
    <source>
        <dbReference type="ARBA" id="ARBA00023136"/>
    </source>
</evidence>
<evidence type="ECO:0000256" key="9">
    <source>
        <dbReference type="HAMAP-Rule" id="MF_00115"/>
    </source>
</evidence>
<keyword evidence="2 9" id="KW-0813">Transport</keyword>
<organism evidence="10 11">
    <name type="scientific">Nakamurella aerolata</name>
    <dbReference type="NCBI Taxonomy" id="1656892"/>
    <lineage>
        <taxon>Bacteria</taxon>
        <taxon>Bacillati</taxon>
        <taxon>Actinomycetota</taxon>
        <taxon>Actinomycetes</taxon>
        <taxon>Nakamurellales</taxon>
        <taxon>Nakamurellaceae</taxon>
        <taxon>Nakamurella</taxon>
    </lineage>
</organism>
<dbReference type="InterPro" id="IPR001185">
    <property type="entry name" value="MS_channel"/>
</dbReference>
<dbReference type="EMBL" id="JABEND010000003">
    <property type="protein sequence ID" value="NNG35308.1"/>
    <property type="molecule type" value="Genomic_DNA"/>
</dbReference>
<dbReference type="Pfam" id="PF01741">
    <property type="entry name" value="MscL"/>
    <property type="match status" value="1"/>
</dbReference>
<name>A0A849A871_9ACTN</name>
<keyword evidence="5 9" id="KW-1133">Transmembrane helix</keyword>
<gene>
    <name evidence="9 10" type="primary">mscL</name>
    <name evidence="10" type="ORF">HKD39_06195</name>
</gene>
<keyword evidence="6 9" id="KW-0406">Ion transport</keyword>
<dbReference type="InterPro" id="IPR036019">
    <property type="entry name" value="MscL_channel"/>
</dbReference>
<evidence type="ECO:0000313" key="11">
    <source>
        <dbReference type="Proteomes" id="UP000562984"/>
    </source>
</evidence>
<sequence length="140" mass="15055">MIKGFKEFIMRGNVIELAIAVVIGTAFQKVVDVVVTSIITPILNAFTGPSSAGLGFFVRSGKENTYMDFSAVINAIIVFLLTALVVYLVFVVPMNKLNERRAAKRAAAGIIEDPEPASEQELLVEIRDLLSAQQGGGKAL</sequence>
<keyword evidence="7 9" id="KW-0472">Membrane</keyword>
<comment type="subunit">
    <text evidence="9">Homopentamer.</text>
</comment>
<comment type="subcellular location">
    <subcellularLocation>
        <location evidence="9">Cell membrane</location>
        <topology evidence="9">Multi-pass membrane protein</topology>
    </subcellularLocation>
    <subcellularLocation>
        <location evidence="1">Membrane</location>
        <topology evidence="1">Multi-pass membrane protein</topology>
    </subcellularLocation>
</comment>
<evidence type="ECO:0000256" key="6">
    <source>
        <dbReference type="ARBA" id="ARBA00023065"/>
    </source>
</evidence>
<keyword evidence="8 9" id="KW-0407">Ion channel</keyword>
<dbReference type="GO" id="GO:0008381">
    <property type="term" value="F:mechanosensitive monoatomic ion channel activity"/>
    <property type="evidence" value="ECO:0007669"/>
    <property type="project" value="UniProtKB-UniRule"/>
</dbReference>
<evidence type="ECO:0000256" key="8">
    <source>
        <dbReference type="ARBA" id="ARBA00023303"/>
    </source>
</evidence>
<dbReference type="RefSeq" id="WP_171199021.1">
    <property type="nucleotide sequence ID" value="NZ_JABEND010000003.1"/>
</dbReference>
<dbReference type="HAMAP" id="MF_00115">
    <property type="entry name" value="MscL"/>
    <property type="match status" value="1"/>
</dbReference>
<dbReference type="GO" id="GO:0005886">
    <property type="term" value="C:plasma membrane"/>
    <property type="evidence" value="ECO:0007669"/>
    <property type="project" value="UniProtKB-SubCell"/>
</dbReference>
<evidence type="ECO:0000256" key="5">
    <source>
        <dbReference type="ARBA" id="ARBA00022989"/>
    </source>
</evidence>
<evidence type="ECO:0000256" key="1">
    <source>
        <dbReference type="ARBA" id="ARBA00004141"/>
    </source>
</evidence>
<keyword evidence="3 9" id="KW-1003">Cell membrane</keyword>
<protein>
    <recommendedName>
        <fullName evidence="9">Large-conductance mechanosensitive channel</fullName>
    </recommendedName>
</protein>
<reference evidence="10 11" key="1">
    <citation type="submission" date="2020-05" db="EMBL/GenBank/DDBJ databases">
        <title>Nakamurella sp. DB0629 isolated from air conditioner.</title>
        <authorList>
            <person name="Kim D.H."/>
            <person name="Kim D.-U."/>
        </authorList>
    </citation>
    <scope>NUCLEOTIDE SEQUENCE [LARGE SCALE GENOMIC DNA]</scope>
    <source>
        <strain evidence="10 11">DB0629</strain>
    </source>
</reference>
<dbReference type="AlphaFoldDB" id="A0A849A871"/>
<comment type="caution">
    <text evidence="10">The sequence shown here is derived from an EMBL/GenBank/DDBJ whole genome shotgun (WGS) entry which is preliminary data.</text>
</comment>
<dbReference type="PANTHER" id="PTHR30266">
    <property type="entry name" value="MECHANOSENSITIVE CHANNEL MSCL"/>
    <property type="match status" value="1"/>
</dbReference>
<dbReference type="PANTHER" id="PTHR30266:SF2">
    <property type="entry name" value="LARGE-CONDUCTANCE MECHANOSENSITIVE CHANNEL"/>
    <property type="match status" value="1"/>
</dbReference>
<feature type="transmembrane region" description="Helical" evidence="9">
    <location>
        <begin position="69"/>
        <end position="92"/>
    </location>
</feature>
<dbReference type="Gene3D" id="1.10.1200.120">
    <property type="entry name" value="Large-conductance mechanosensitive channel, MscL, domain 1"/>
    <property type="match status" value="1"/>
</dbReference>
<comment type="function">
    <text evidence="9">Channel that opens in response to stretch forces in the membrane lipid bilayer. May participate in the regulation of osmotic pressure changes within the cell.</text>
</comment>
<keyword evidence="11" id="KW-1185">Reference proteome</keyword>
<dbReference type="InterPro" id="IPR037673">
    <property type="entry name" value="MSC/AndL"/>
</dbReference>
<dbReference type="NCBIfam" id="TIGR00220">
    <property type="entry name" value="mscL"/>
    <property type="match status" value="1"/>
</dbReference>
<accession>A0A849A871</accession>
<evidence type="ECO:0000256" key="3">
    <source>
        <dbReference type="ARBA" id="ARBA00022475"/>
    </source>
</evidence>
<dbReference type="Proteomes" id="UP000562984">
    <property type="component" value="Unassembled WGS sequence"/>
</dbReference>
<comment type="caution">
    <text evidence="9">Lacks conserved residue(s) required for the propagation of feature annotation.</text>
</comment>
<evidence type="ECO:0000256" key="4">
    <source>
        <dbReference type="ARBA" id="ARBA00022692"/>
    </source>
</evidence>
<comment type="similarity">
    <text evidence="9">Belongs to the MscL family.</text>
</comment>
<evidence type="ECO:0000313" key="10">
    <source>
        <dbReference type="EMBL" id="NNG35308.1"/>
    </source>
</evidence>
<dbReference type="PRINTS" id="PR01264">
    <property type="entry name" value="MECHCHANNEL"/>
</dbReference>
<evidence type="ECO:0000256" key="2">
    <source>
        <dbReference type="ARBA" id="ARBA00022448"/>
    </source>
</evidence>
<keyword evidence="4 9" id="KW-0812">Transmembrane</keyword>